<protein>
    <submittedName>
        <fullName evidence="1">Uncharacterized protein</fullName>
    </submittedName>
</protein>
<dbReference type="EMBL" id="CP111014">
    <property type="protein sequence ID" value="WAQ99446.1"/>
    <property type="molecule type" value="Genomic_DNA"/>
</dbReference>
<dbReference type="Gene3D" id="2.170.300.10">
    <property type="entry name" value="Tie2 ligand-binding domain superfamily"/>
    <property type="match status" value="1"/>
</dbReference>
<proteinExistence type="predicted"/>
<organism evidence="1 2">
    <name type="scientific">Mya arenaria</name>
    <name type="common">Soft-shell clam</name>
    <dbReference type="NCBI Taxonomy" id="6604"/>
    <lineage>
        <taxon>Eukaryota</taxon>
        <taxon>Metazoa</taxon>
        <taxon>Spiralia</taxon>
        <taxon>Lophotrochozoa</taxon>
        <taxon>Mollusca</taxon>
        <taxon>Bivalvia</taxon>
        <taxon>Autobranchia</taxon>
        <taxon>Heteroconchia</taxon>
        <taxon>Euheterodonta</taxon>
        <taxon>Imparidentia</taxon>
        <taxon>Neoheterodontei</taxon>
        <taxon>Myida</taxon>
        <taxon>Myoidea</taxon>
        <taxon>Myidae</taxon>
        <taxon>Mya</taxon>
    </lineage>
</organism>
<dbReference type="Proteomes" id="UP001164746">
    <property type="component" value="Chromosome 3"/>
</dbReference>
<accession>A0ABY7DRC9</accession>
<evidence type="ECO:0000313" key="2">
    <source>
        <dbReference type="Proteomes" id="UP001164746"/>
    </source>
</evidence>
<gene>
    <name evidence="1" type="ORF">MAR_023819</name>
</gene>
<sequence>DIAHDKRAIARVLDNIAFPNQRYADLAVDDDPKTCSSTDFANSSRTEPPWWRIWFPYNVIFSNIEMTINKTTLPCINDTFGPNCSITCNEHCTGLCDSVNGTCSRCELHFKWRTFKKPCENFTYGQNCSERCDEICLGPCNKTGAALNVLLDVRDHIVTNVSLHH</sequence>
<keyword evidence="2" id="KW-1185">Reference proteome</keyword>
<evidence type="ECO:0000313" key="1">
    <source>
        <dbReference type="EMBL" id="WAQ99446.1"/>
    </source>
</evidence>
<feature type="non-terminal residue" evidence="1">
    <location>
        <position position="1"/>
    </location>
</feature>
<name>A0ABY7DRC9_MYAAR</name>
<reference evidence="1" key="1">
    <citation type="submission" date="2022-11" db="EMBL/GenBank/DDBJ databases">
        <title>Centuries of genome instability and evolution in soft-shell clam transmissible cancer (bioRxiv).</title>
        <authorList>
            <person name="Hart S.F.M."/>
            <person name="Yonemitsu M.A."/>
            <person name="Giersch R.M."/>
            <person name="Beal B.F."/>
            <person name="Arriagada G."/>
            <person name="Davis B.W."/>
            <person name="Ostrander E.A."/>
            <person name="Goff S.P."/>
            <person name="Metzger M.J."/>
        </authorList>
    </citation>
    <scope>NUCLEOTIDE SEQUENCE</scope>
    <source>
        <strain evidence="1">MELC-2E11</strain>
        <tissue evidence="1">Siphon/mantle</tissue>
    </source>
</reference>